<comment type="cofactor">
    <cofactor evidence="10">
        <name>Zn(2+)</name>
        <dbReference type="ChEBI" id="CHEBI:29105"/>
    </cofactor>
    <text evidence="10">Binds 1 zinc ion per subunit.</text>
</comment>
<evidence type="ECO:0000256" key="1">
    <source>
        <dbReference type="ARBA" id="ARBA00000348"/>
    </source>
</evidence>
<reference evidence="13" key="1">
    <citation type="submission" date="2017-05" db="EMBL/GenBank/DDBJ databases">
        <title>Improved OligoMM genomes.</title>
        <authorList>
            <person name="Garzetti D."/>
        </authorList>
    </citation>
    <scope>NUCLEOTIDE SEQUENCE [LARGE SCALE GENOMIC DNA]</scope>
    <source>
        <strain evidence="13">YL45</strain>
    </source>
</reference>
<dbReference type="GO" id="GO:0008270">
    <property type="term" value="F:zinc ion binding"/>
    <property type="evidence" value="ECO:0007669"/>
    <property type="project" value="UniProtKB-UniRule"/>
</dbReference>
<accession>A0A227KR40</accession>
<comment type="subunit">
    <text evidence="10">Homotetramer.</text>
</comment>
<evidence type="ECO:0000256" key="5">
    <source>
        <dbReference type="ARBA" id="ARBA00022490"/>
    </source>
</evidence>
<proteinExistence type="inferred from homology"/>
<evidence type="ECO:0000256" key="4">
    <source>
        <dbReference type="ARBA" id="ARBA00009894"/>
    </source>
</evidence>
<keyword evidence="7 10" id="KW-0862">Zinc</keyword>
<feature type="domain" description="SIS" evidence="11">
    <location>
        <begin position="39"/>
        <end position="197"/>
    </location>
</feature>
<dbReference type="InterPro" id="IPR035461">
    <property type="entry name" value="GmhA/DiaA"/>
</dbReference>
<dbReference type="Pfam" id="PF13580">
    <property type="entry name" value="SIS_2"/>
    <property type="match status" value="1"/>
</dbReference>
<evidence type="ECO:0000256" key="10">
    <source>
        <dbReference type="HAMAP-Rule" id="MF_00067"/>
    </source>
</evidence>
<evidence type="ECO:0000256" key="6">
    <source>
        <dbReference type="ARBA" id="ARBA00022723"/>
    </source>
</evidence>
<evidence type="ECO:0000256" key="7">
    <source>
        <dbReference type="ARBA" id="ARBA00022833"/>
    </source>
</evidence>
<dbReference type="GeneID" id="78361737"/>
<dbReference type="CDD" id="cd05006">
    <property type="entry name" value="SIS_GmhA"/>
    <property type="match status" value="1"/>
</dbReference>
<comment type="pathway">
    <text evidence="10">Carbohydrate biosynthesis; D-glycero-D-manno-heptose 7-phosphate biosynthesis; D-glycero-alpha-D-manno-heptose 7-phosphate and D-glycero-beta-D-manno-heptose 7-phosphate from sedoheptulose 7-phosphate: step 1/1.</text>
</comment>
<dbReference type="PROSITE" id="PS51464">
    <property type="entry name" value="SIS"/>
    <property type="match status" value="1"/>
</dbReference>
<evidence type="ECO:0000259" key="11">
    <source>
        <dbReference type="PROSITE" id="PS51464"/>
    </source>
</evidence>
<feature type="binding site" evidence="10">
    <location>
        <begin position="54"/>
        <end position="56"/>
    </location>
    <ligand>
        <name>substrate</name>
    </ligand>
</feature>
<comment type="function">
    <text evidence="2 10">Catalyzes the isomerization of sedoheptulose 7-phosphate in D-glycero-D-manno-heptose 7-phosphate.</text>
</comment>
<feature type="binding site" evidence="10">
    <location>
        <position position="174"/>
    </location>
    <ligand>
        <name>substrate</name>
    </ligand>
</feature>
<feature type="binding site" evidence="10">
    <location>
        <position position="182"/>
    </location>
    <ligand>
        <name>Zn(2+)</name>
        <dbReference type="ChEBI" id="CHEBI:29105"/>
    </ligand>
</feature>
<keyword evidence="5 10" id="KW-0963">Cytoplasm</keyword>
<comment type="miscellaneous">
    <text evidence="10">The reaction produces a racemic mixture of D-glycero-alpha-D-manno-heptose 7-phosphate and D-glycero-beta-D-manno-heptose 7-phosphate.</text>
</comment>
<evidence type="ECO:0000256" key="3">
    <source>
        <dbReference type="ARBA" id="ARBA00004496"/>
    </source>
</evidence>
<dbReference type="EMBL" id="NHMP01000003">
    <property type="protein sequence ID" value="OXE49833.1"/>
    <property type="molecule type" value="Genomic_DNA"/>
</dbReference>
<sequence>MISQLDTVKTALAEAKEALDNLLVNENVQQEIVRAAQVMIESLKHGGKILSCGNGGSLCDSMHFAEELSGRFRLDRDPIGAVSMSDPSHMSCVGNDYGYEEVFSRYLKAVGRKGDVLLAITTSGTSKNVVRAAEEARKLGIKVVALTGKPDSQICRLADVAVVTPGGRFADRVQELHIKVIHILIELIEGGLASAKN</sequence>
<feature type="binding site" evidence="10">
    <location>
        <begin position="121"/>
        <end position="123"/>
    </location>
    <ligand>
        <name>substrate</name>
    </ligand>
</feature>
<dbReference type="HAMAP" id="MF_00067">
    <property type="entry name" value="GmhA"/>
    <property type="match status" value="1"/>
</dbReference>
<dbReference type="InterPro" id="IPR050099">
    <property type="entry name" value="SIS_GmhA/DiaA_subfam"/>
</dbReference>
<organism evidence="12 13">
    <name type="scientific">Turicimonas muris</name>
    <dbReference type="NCBI Taxonomy" id="1796652"/>
    <lineage>
        <taxon>Bacteria</taxon>
        <taxon>Pseudomonadati</taxon>
        <taxon>Pseudomonadota</taxon>
        <taxon>Betaproteobacteria</taxon>
        <taxon>Burkholderiales</taxon>
        <taxon>Sutterellaceae</taxon>
        <taxon>Turicimonas</taxon>
    </lineage>
</organism>
<feature type="binding site" evidence="10">
    <location>
        <position position="67"/>
    </location>
    <ligand>
        <name>substrate</name>
    </ligand>
</feature>
<evidence type="ECO:0000313" key="12">
    <source>
        <dbReference type="EMBL" id="OXE49833.1"/>
    </source>
</evidence>
<gene>
    <name evidence="10" type="primary">gmhA</name>
    <name evidence="12" type="ORF">ADH67_06820</name>
</gene>
<comment type="subcellular location">
    <subcellularLocation>
        <location evidence="3 10">Cytoplasm</location>
    </subcellularLocation>
</comment>
<evidence type="ECO:0000313" key="13">
    <source>
        <dbReference type="Proteomes" id="UP000214610"/>
    </source>
</evidence>
<dbReference type="UniPathway" id="UPA00041">
    <property type="reaction ID" value="UER00436"/>
</dbReference>
<evidence type="ECO:0000256" key="8">
    <source>
        <dbReference type="ARBA" id="ARBA00023235"/>
    </source>
</evidence>
<dbReference type="GO" id="GO:0097367">
    <property type="term" value="F:carbohydrate derivative binding"/>
    <property type="evidence" value="ECO:0007669"/>
    <property type="project" value="InterPro"/>
</dbReference>
<dbReference type="GO" id="GO:2001061">
    <property type="term" value="P:D-glycero-D-manno-heptose 7-phosphate biosynthetic process"/>
    <property type="evidence" value="ECO:0007669"/>
    <property type="project" value="UniProtKB-UniPathway"/>
</dbReference>
<dbReference type="Proteomes" id="UP000214610">
    <property type="component" value="Unassembled WGS sequence"/>
</dbReference>
<evidence type="ECO:0000256" key="2">
    <source>
        <dbReference type="ARBA" id="ARBA00003172"/>
    </source>
</evidence>
<dbReference type="InterPro" id="IPR004515">
    <property type="entry name" value="Phosphoheptose_Isoase"/>
</dbReference>
<dbReference type="Gene3D" id="3.40.50.10490">
    <property type="entry name" value="Glucose-6-phosphate isomerase like protein, domain 1"/>
    <property type="match status" value="1"/>
</dbReference>
<dbReference type="PANTHER" id="PTHR30390:SF7">
    <property type="entry name" value="PHOSPHOHEPTOSE ISOMERASE"/>
    <property type="match status" value="1"/>
</dbReference>
<comment type="catalytic activity">
    <reaction evidence="1 10">
        <text>2 D-sedoheptulose 7-phosphate = D-glycero-alpha-D-manno-heptose 7-phosphate + D-glycero-beta-D-manno-heptose 7-phosphate</text>
        <dbReference type="Rhea" id="RHEA:27489"/>
        <dbReference type="ChEBI" id="CHEBI:57483"/>
        <dbReference type="ChEBI" id="CHEBI:60203"/>
        <dbReference type="ChEBI" id="CHEBI:60204"/>
        <dbReference type="EC" id="5.3.1.28"/>
    </reaction>
</comment>
<keyword evidence="9 10" id="KW-0119">Carbohydrate metabolism</keyword>
<name>A0A227KR40_9BURK</name>
<dbReference type="PANTHER" id="PTHR30390">
    <property type="entry name" value="SEDOHEPTULOSE 7-PHOSPHATE ISOMERASE / DNAA INITIATOR-ASSOCIATING FACTOR FOR REPLICATION INITIATION"/>
    <property type="match status" value="1"/>
</dbReference>
<protein>
    <recommendedName>
        <fullName evidence="10">Phosphoheptose isomerase</fullName>
        <ecNumber evidence="10">5.3.1.28</ecNumber>
    </recommendedName>
    <alternativeName>
        <fullName evidence="10">Sedoheptulose 7-phosphate isomerase</fullName>
    </alternativeName>
</protein>
<keyword evidence="13" id="KW-1185">Reference proteome</keyword>
<dbReference type="GO" id="GO:0005975">
    <property type="term" value="P:carbohydrate metabolic process"/>
    <property type="evidence" value="ECO:0007669"/>
    <property type="project" value="UniProtKB-UniRule"/>
</dbReference>
<keyword evidence="6 10" id="KW-0479">Metal-binding</keyword>
<feature type="binding site" evidence="10">
    <location>
        <position position="174"/>
    </location>
    <ligand>
        <name>Zn(2+)</name>
        <dbReference type="ChEBI" id="CHEBI:29105"/>
    </ligand>
</feature>
<dbReference type="AlphaFoldDB" id="A0A227KR40"/>
<evidence type="ECO:0000256" key="9">
    <source>
        <dbReference type="ARBA" id="ARBA00023277"/>
    </source>
</evidence>
<dbReference type="InterPro" id="IPR001347">
    <property type="entry name" value="SIS_dom"/>
</dbReference>
<feature type="binding site" evidence="10">
    <location>
        <position position="67"/>
    </location>
    <ligand>
        <name>Zn(2+)</name>
        <dbReference type="ChEBI" id="CHEBI:29105"/>
    </ligand>
</feature>
<dbReference type="SUPFAM" id="SSF53697">
    <property type="entry name" value="SIS domain"/>
    <property type="match status" value="1"/>
</dbReference>
<comment type="caution">
    <text evidence="12">The sequence shown here is derived from an EMBL/GenBank/DDBJ whole genome shotgun (WGS) entry which is preliminary data.</text>
</comment>
<feature type="binding site" evidence="10">
    <location>
        <position position="126"/>
    </location>
    <ligand>
        <name>substrate</name>
    </ligand>
</feature>
<dbReference type="GO" id="GO:0008968">
    <property type="term" value="F:D-sedoheptulose 7-phosphate isomerase activity"/>
    <property type="evidence" value="ECO:0007669"/>
    <property type="project" value="UniProtKB-UniRule"/>
</dbReference>
<keyword evidence="8 10" id="KW-0413">Isomerase</keyword>
<feature type="binding site" evidence="10">
    <location>
        <position position="63"/>
    </location>
    <ligand>
        <name>Zn(2+)</name>
        <dbReference type="ChEBI" id="CHEBI:29105"/>
    </ligand>
</feature>
<comment type="similarity">
    <text evidence="4 10">Belongs to the SIS family. GmhA subfamily.</text>
</comment>
<dbReference type="GO" id="GO:0005737">
    <property type="term" value="C:cytoplasm"/>
    <property type="evidence" value="ECO:0007669"/>
    <property type="project" value="UniProtKB-SubCell"/>
</dbReference>
<feature type="binding site" evidence="10">
    <location>
        <begin position="95"/>
        <end position="96"/>
    </location>
    <ligand>
        <name>substrate</name>
    </ligand>
</feature>
<dbReference type="RefSeq" id="WP_066593449.1">
    <property type="nucleotide sequence ID" value="NZ_CAJTBZ010000019.1"/>
</dbReference>
<dbReference type="InterPro" id="IPR046348">
    <property type="entry name" value="SIS_dom_sf"/>
</dbReference>
<dbReference type="EC" id="5.3.1.28" evidence="10"/>